<evidence type="ECO:0000256" key="2">
    <source>
        <dbReference type="ARBA" id="ARBA00004173"/>
    </source>
</evidence>
<keyword evidence="11" id="KW-0206">Cytoskeleton</keyword>
<dbReference type="NCBIfam" id="TIGR00369">
    <property type="entry name" value="unchar_dom_1"/>
    <property type="match status" value="1"/>
</dbReference>
<dbReference type="GO" id="GO:0005819">
    <property type="term" value="C:spindle"/>
    <property type="evidence" value="ECO:0007669"/>
    <property type="project" value="UniProtKB-SubCell"/>
</dbReference>
<accession>A0AAW2YVB8</accession>
<dbReference type="GO" id="GO:0005829">
    <property type="term" value="C:cytosol"/>
    <property type="evidence" value="ECO:0007669"/>
    <property type="project" value="UniProtKB-SubCell"/>
</dbReference>
<comment type="similarity">
    <text evidence="5">Belongs to the thioesterase PaaI family.</text>
</comment>
<dbReference type="InterPro" id="IPR039298">
    <property type="entry name" value="ACOT13"/>
</dbReference>
<comment type="subcellular location">
    <subcellularLocation>
        <location evidence="3">Cytoplasm</location>
        <location evidence="3">Cytoskeleton</location>
        <location evidence="3">Spindle</location>
    </subcellularLocation>
    <subcellularLocation>
        <location evidence="4">Cytoplasm</location>
        <location evidence="4">Cytosol</location>
    </subcellularLocation>
    <subcellularLocation>
        <location evidence="2">Mitochondrion</location>
    </subcellularLocation>
    <subcellularLocation>
        <location evidence="1">Nucleus</location>
    </subcellularLocation>
</comment>
<dbReference type="Gene3D" id="3.10.129.10">
    <property type="entry name" value="Hotdog Thioesterase"/>
    <property type="match status" value="1"/>
</dbReference>
<comment type="catalytic activity">
    <reaction evidence="13">
        <text>a fatty acyl-CoA + H2O = a fatty acid + CoA + H(+)</text>
        <dbReference type="Rhea" id="RHEA:16781"/>
        <dbReference type="ChEBI" id="CHEBI:15377"/>
        <dbReference type="ChEBI" id="CHEBI:15378"/>
        <dbReference type="ChEBI" id="CHEBI:28868"/>
        <dbReference type="ChEBI" id="CHEBI:57287"/>
        <dbReference type="ChEBI" id="CHEBI:77636"/>
    </reaction>
    <physiologicalReaction direction="left-to-right" evidence="13">
        <dbReference type="Rhea" id="RHEA:16782"/>
    </physiologicalReaction>
</comment>
<evidence type="ECO:0000256" key="9">
    <source>
        <dbReference type="ARBA" id="ARBA00023098"/>
    </source>
</evidence>
<name>A0AAW2YVB8_9EUKA</name>
<keyword evidence="21" id="KW-1185">Reference proteome</keyword>
<evidence type="ECO:0000256" key="3">
    <source>
        <dbReference type="ARBA" id="ARBA00004186"/>
    </source>
</evidence>
<dbReference type="AlphaFoldDB" id="A0AAW2YVB8"/>
<dbReference type="EMBL" id="JAOPGA020000703">
    <property type="protein sequence ID" value="KAL0480928.1"/>
    <property type="molecule type" value="Genomic_DNA"/>
</dbReference>
<dbReference type="FunFam" id="3.10.129.10:FF:000021">
    <property type="entry name" value="Acyl-coenzyme A thioesterase 13"/>
    <property type="match status" value="1"/>
</dbReference>
<evidence type="ECO:0000256" key="1">
    <source>
        <dbReference type="ARBA" id="ARBA00004123"/>
    </source>
</evidence>
<dbReference type="GO" id="GO:0005739">
    <property type="term" value="C:mitochondrion"/>
    <property type="evidence" value="ECO:0007669"/>
    <property type="project" value="UniProtKB-SubCell"/>
</dbReference>
<dbReference type="InterPro" id="IPR003736">
    <property type="entry name" value="PAAI_dom"/>
</dbReference>
<evidence type="ECO:0000256" key="13">
    <source>
        <dbReference type="ARBA" id="ARBA00052976"/>
    </source>
</evidence>
<dbReference type="GO" id="GO:0047617">
    <property type="term" value="F:fatty acyl-CoA hydrolase activity"/>
    <property type="evidence" value="ECO:0007669"/>
    <property type="project" value="InterPro"/>
</dbReference>
<comment type="subunit">
    <text evidence="15">Homotetramer. Interacts with PCTP.</text>
</comment>
<keyword evidence="12" id="KW-0539">Nucleus</keyword>
<evidence type="ECO:0000256" key="15">
    <source>
        <dbReference type="ARBA" id="ARBA00064709"/>
    </source>
</evidence>
<dbReference type="PANTHER" id="PTHR21660">
    <property type="entry name" value="THIOESTERASE SUPERFAMILY MEMBER-RELATED"/>
    <property type="match status" value="1"/>
</dbReference>
<keyword evidence="9" id="KW-0443">Lipid metabolism</keyword>
<reference evidence="20 21" key="1">
    <citation type="submission" date="2024-03" db="EMBL/GenBank/DDBJ databases">
        <title>The Acrasis kona genome and developmental transcriptomes reveal deep origins of eukaryotic multicellular pathways.</title>
        <authorList>
            <person name="Sheikh S."/>
            <person name="Fu C.-J."/>
            <person name="Brown M.W."/>
            <person name="Baldauf S.L."/>
        </authorList>
    </citation>
    <scope>NUCLEOTIDE SEQUENCE [LARGE SCALE GENOMIC DNA]</scope>
    <source>
        <strain evidence="20 21">ATCC MYA-3509</strain>
    </source>
</reference>
<sequence length="153" mass="16650">MESRRELLESIGSTSLFDKSITSCFEIIHLDLERGECNGLFKVDERHVNGFRKLHGGVICTLVDIIGSYALIASQPSDAISPGVSSDINVSFFQGTDINSTILVESKVLKKGKKLGFVQVDIKNNETGALLAQGRHTKVLTAPRLDGHLPSKL</sequence>
<evidence type="ECO:0000256" key="14">
    <source>
        <dbReference type="ARBA" id="ARBA00058205"/>
    </source>
</evidence>
<keyword evidence="7" id="KW-0378">Hydrolase</keyword>
<dbReference type="Proteomes" id="UP001431209">
    <property type="component" value="Unassembled WGS sequence"/>
</dbReference>
<evidence type="ECO:0000256" key="17">
    <source>
        <dbReference type="ARBA" id="ARBA00081533"/>
    </source>
</evidence>
<dbReference type="Pfam" id="PF03061">
    <property type="entry name" value="4HBT"/>
    <property type="match status" value="1"/>
</dbReference>
<comment type="caution">
    <text evidence="20">The sequence shown here is derived from an EMBL/GenBank/DDBJ whole genome shotgun (WGS) entry which is preliminary data.</text>
</comment>
<proteinExistence type="inferred from homology"/>
<evidence type="ECO:0000259" key="19">
    <source>
        <dbReference type="Pfam" id="PF03061"/>
    </source>
</evidence>
<evidence type="ECO:0000256" key="8">
    <source>
        <dbReference type="ARBA" id="ARBA00022990"/>
    </source>
</evidence>
<evidence type="ECO:0000256" key="4">
    <source>
        <dbReference type="ARBA" id="ARBA00004514"/>
    </source>
</evidence>
<gene>
    <name evidence="20" type="ORF">AKO1_013575</name>
</gene>
<keyword evidence="10" id="KW-0496">Mitochondrion</keyword>
<protein>
    <recommendedName>
        <fullName evidence="16">Acyl-coenzyme A thioesterase 13</fullName>
    </recommendedName>
    <alternativeName>
        <fullName evidence="17">Hotdog-fold thioesterase superfamily member 2</fullName>
    </alternativeName>
    <alternativeName>
        <fullName evidence="18">Thioesterase superfamily member 2</fullName>
    </alternativeName>
</protein>
<comment type="function">
    <text evidence="14">Catalyzes the hydrolysis of acyl-CoAs into free fatty acids and coenzyme A (CoASH), regulating their respective intracellular levels. Has acyl-CoA thioesterase activity towards medium (C12) and long-chain (C18) fatty acyl-CoA substrates. Can also hydrolyze 3-hydroxyphenylacetyl-CoA and 3,4-dihydroxyphenylacetyl-CoA (in vitro). May play a role in controlling adaptive thermogenesis.</text>
</comment>
<organism evidence="20 21">
    <name type="scientific">Acrasis kona</name>
    <dbReference type="NCBI Taxonomy" id="1008807"/>
    <lineage>
        <taxon>Eukaryota</taxon>
        <taxon>Discoba</taxon>
        <taxon>Heterolobosea</taxon>
        <taxon>Tetramitia</taxon>
        <taxon>Eutetramitia</taxon>
        <taxon>Acrasidae</taxon>
        <taxon>Acrasis</taxon>
    </lineage>
</organism>
<dbReference type="CDD" id="cd03443">
    <property type="entry name" value="PaaI_thioesterase"/>
    <property type="match status" value="1"/>
</dbReference>
<dbReference type="SUPFAM" id="SSF54637">
    <property type="entry name" value="Thioesterase/thiol ester dehydrase-isomerase"/>
    <property type="match status" value="1"/>
</dbReference>
<evidence type="ECO:0000256" key="11">
    <source>
        <dbReference type="ARBA" id="ARBA00023212"/>
    </source>
</evidence>
<evidence type="ECO:0000313" key="21">
    <source>
        <dbReference type="Proteomes" id="UP001431209"/>
    </source>
</evidence>
<dbReference type="PANTHER" id="PTHR21660:SF1">
    <property type="entry name" value="ACYL-COENZYME A THIOESTERASE 13"/>
    <property type="match status" value="1"/>
</dbReference>
<evidence type="ECO:0000256" key="6">
    <source>
        <dbReference type="ARBA" id="ARBA00022490"/>
    </source>
</evidence>
<feature type="domain" description="Thioesterase" evidence="19">
    <location>
        <begin position="54"/>
        <end position="127"/>
    </location>
</feature>
<evidence type="ECO:0000256" key="7">
    <source>
        <dbReference type="ARBA" id="ARBA00022801"/>
    </source>
</evidence>
<dbReference type="InterPro" id="IPR029069">
    <property type="entry name" value="HotDog_dom_sf"/>
</dbReference>
<evidence type="ECO:0000256" key="16">
    <source>
        <dbReference type="ARBA" id="ARBA00067273"/>
    </source>
</evidence>
<evidence type="ECO:0000256" key="5">
    <source>
        <dbReference type="ARBA" id="ARBA00008324"/>
    </source>
</evidence>
<dbReference type="InterPro" id="IPR006683">
    <property type="entry name" value="Thioestr_dom"/>
</dbReference>
<evidence type="ECO:0000256" key="12">
    <source>
        <dbReference type="ARBA" id="ARBA00023242"/>
    </source>
</evidence>
<keyword evidence="6" id="KW-0963">Cytoplasm</keyword>
<dbReference type="GO" id="GO:0006629">
    <property type="term" value="P:lipid metabolic process"/>
    <property type="evidence" value="ECO:0007669"/>
    <property type="project" value="UniProtKB-KW"/>
</dbReference>
<dbReference type="GO" id="GO:0005634">
    <property type="term" value="C:nucleus"/>
    <property type="evidence" value="ECO:0007669"/>
    <property type="project" value="UniProtKB-SubCell"/>
</dbReference>
<evidence type="ECO:0000256" key="10">
    <source>
        <dbReference type="ARBA" id="ARBA00023128"/>
    </source>
</evidence>
<evidence type="ECO:0000256" key="18">
    <source>
        <dbReference type="ARBA" id="ARBA00083956"/>
    </source>
</evidence>
<evidence type="ECO:0000313" key="20">
    <source>
        <dbReference type="EMBL" id="KAL0480928.1"/>
    </source>
</evidence>
<keyword evidence="8" id="KW-0007">Acetylation</keyword>